<dbReference type="AlphaFoldDB" id="A0A3A3ZIQ4"/>
<evidence type="ECO:0000259" key="3">
    <source>
        <dbReference type="SMART" id="SM00909"/>
    </source>
</evidence>
<dbReference type="InterPro" id="IPR018910">
    <property type="entry name" value="LpqB_C"/>
</dbReference>
<dbReference type="Pfam" id="PF25976">
    <property type="entry name" value="LpqB_N"/>
    <property type="match status" value="1"/>
</dbReference>
<feature type="signal peptide" evidence="2">
    <location>
        <begin position="1"/>
        <end position="19"/>
    </location>
</feature>
<name>A0A3A3ZIQ4_9ACTN</name>
<evidence type="ECO:0000256" key="2">
    <source>
        <dbReference type="SAM" id="SignalP"/>
    </source>
</evidence>
<dbReference type="Proteomes" id="UP000265614">
    <property type="component" value="Unassembled WGS sequence"/>
</dbReference>
<dbReference type="Pfam" id="PF10647">
    <property type="entry name" value="Gmad1"/>
    <property type="match status" value="1"/>
</dbReference>
<dbReference type="InterPro" id="IPR059026">
    <property type="entry name" value="LpqB_N"/>
</dbReference>
<keyword evidence="5" id="KW-1185">Reference proteome</keyword>
<feature type="compositionally biased region" description="Pro residues" evidence="1">
    <location>
        <begin position="46"/>
        <end position="55"/>
    </location>
</feature>
<dbReference type="OrthoDB" id="3226781at2"/>
<reference evidence="4 5" key="1">
    <citation type="submission" date="2018-09" db="EMBL/GenBank/DDBJ databases">
        <title>YIM 75000 draft genome.</title>
        <authorList>
            <person name="Tang S."/>
            <person name="Feng Y."/>
        </authorList>
    </citation>
    <scope>NUCLEOTIDE SEQUENCE [LARGE SCALE GENOMIC DNA]</scope>
    <source>
        <strain evidence="4 5">YIM 75000</strain>
    </source>
</reference>
<dbReference type="EMBL" id="QZEZ01000005">
    <property type="protein sequence ID" value="RJK95406.1"/>
    <property type="molecule type" value="Genomic_DNA"/>
</dbReference>
<sequence length="564" mass="58285">MSRRRRALGALLGAALALAGCASIPDSGPVRPGQDSAVALDEPPVRVLPPPPRPGAGPEDVVRGFLLASASPEDDRASARAYLAPETAQDWRPQAGARVYESGTLRIARRGASVTLTAQQVAAIGPDGRYVPEAEPVLLRTRFSVQQVGGEWRIDGLEPGLLHTTFDVERTYRTASVYFLDPSGRTVVPDLLALPVRSSMATALTQRLLEGPSDWLAPAVRTAVPAGTALAVASVPVVGGVAQVDLTEEAFGAGSEERQALSAQIVWTLRQLDEVRSVRISVEGGEYAVPGVAGEQSRDSWPGFDPGALPEDADAAVVRDGVLGRLEGEGWVAVAGEAGTGGARVREPALSLAGDVAAVLSPDRRRLLRGALTPDAPLVPVLTGGDLAEPSWDRYGHLWSVDRADGTVRVAAADGAPVAVAVPSGLRVVGVRVARDGARALLLVRRGQGYALLVGAVVRGGGEVPLRVVGPVVVAPEVVDVRDVAWVDDGRVAVLGVVEGEGRQVRVVDVSGWDAVPTGPVDAVSVAAAPDRPVLVGTPDGQVLRAAGRSWTAAGPGADPAYPG</sequence>
<comment type="caution">
    <text evidence="4">The sequence shown here is derived from an EMBL/GenBank/DDBJ whole genome shotgun (WGS) entry which is preliminary data.</text>
</comment>
<accession>A0A3A3ZIQ4</accession>
<dbReference type="InterPro" id="IPR006311">
    <property type="entry name" value="TAT_signal"/>
</dbReference>
<evidence type="ECO:0000313" key="5">
    <source>
        <dbReference type="Proteomes" id="UP000265614"/>
    </source>
</evidence>
<dbReference type="PROSITE" id="PS51318">
    <property type="entry name" value="TAT"/>
    <property type="match status" value="1"/>
</dbReference>
<feature type="chain" id="PRO_5039103544" description="GerMN domain-containing protein" evidence="2">
    <location>
        <begin position="20"/>
        <end position="564"/>
    </location>
</feature>
<dbReference type="SMART" id="SM00909">
    <property type="entry name" value="Germane"/>
    <property type="match status" value="1"/>
</dbReference>
<dbReference type="RefSeq" id="WP_119950759.1">
    <property type="nucleotide sequence ID" value="NZ_QZEZ01000005.1"/>
</dbReference>
<evidence type="ECO:0000256" key="1">
    <source>
        <dbReference type="SAM" id="MobiDB-lite"/>
    </source>
</evidence>
<organism evidence="4 5">
    <name type="scientific">Vallicoccus soli</name>
    <dbReference type="NCBI Taxonomy" id="2339232"/>
    <lineage>
        <taxon>Bacteria</taxon>
        <taxon>Bacillati</taxon>
        <taxon>Actinomycetota</taxon>
        <taxon>Actinomycetes</taxon>
        <taxon>Motilibacterales</taxon>
        <taxon>Vallicoccaceae</taxon>
        <taxon>Vallicoccus</taxon>
    </lineage>
</organism>
<dbReference type="PROSITE" id="PS51257">
    <property type="entry name" value="PROKAR_LIPOPROTEIN"/>
    <property type="match status" value="1"/>
</dbReference>
<dbReference type="Pfam" id="PF10646">
    <property type="entry name" value="Germane"/>
    <property type="match status" value="1"/>
</dbReference>
<dbReference type="InterPro" id="IPR019606">
    <property type="entry name" value="GerMN"/>
</dbReference>
<feature type="domain" description="GerMN" evidence="3">
    <location>
        <begin position="201"/>
        <end position="291"/>
    </location>
</feature>
<protein>
    <recommendedName>
        <fullName evidence="3">GerMN domain-containing protein</fullName>
    </recommendedName>
</protein>
<evidence type="ECO:0000313" key="4">
    <source>
        <dbReference type="EMBL" id="RJK95406.1"/>
    </source>
</evidence>
<proteinExistence type="predicted"/>
<keyword evidence="2" id="KW-0732">Signal</keyword>
<gene>
    <name evidence="4" type="ORF">D5H78_12165</name>
</gene>
<feature type="region of interest" description="Disordered" evidence="1">
    <location>
        <begin position="28"/>
        <end position="58"/>
    </location>
</feature>
<dbReference type="SUPFAM" id="SSF69322">
    <property type="entry name" value="Tricorn protease domain 2"/>
    <property type="match status" value="1"/>
</dbReference>